<name>A0AA86NPJ3_9EUKA</name>
<keyword evidence="5" id="KW-0029">Amino-acid transport</keyword>
<keyword evidence="3" id="KW-0813">Transport</keyword>
<feature type="transmembrane region" description="Helical" evidence="8">
    <location>
        <begin position="159"/>
        <end position="180"/>
    </location>
</feature>
<feature type="transmembrane region" description="Helical" evidence="8">
    <location>
        <begin position="21"/>
        <end position="41"/>
    </location>
</feature>
<keyword evidence="12" id="KW-1185">Reference proteome</keyword>
<dbReference type="GO" id="GO:0015179">
    <property type="term" value="F:L-amino acid transmembrane transporter activity"/>
    <property type="evidence" value="ECO:0007669"/>
    <property type="project" value="TreeGrafter"/>
</dbReference>
<evidence type="ECO:0000256" key="3">
    <source>
        <dbReference type="ARBA" id="ARBA00022448"/>
    </source>
</evidence>
<dbReference type="EMBL" id="CATOUU010000260">
    <property type="protein sequence ID" value="CAI9922641.1"/>
    <property type="molecule type" value="Genomic_DNA"/>
</dbReference>
<dbReference type="PROSITE" id="PS51257">
    <property type="entry name" value="PROKAR_LIPOPROTEIN"/>
    <property type="match status" value="1"/>
</dbReference>
<feature type="transmembrane region" description="Helical" evidence="8">
    <location>
        <begin position="294"/>
        <end position="319"/>
    </location>
</feature>
<evidence type="ECO:0000313" key="12">
    <source>
        <dbReference type="Proteomes" id="UP001642409"/>
    </source>
</evidence>
<evidence type="ECO:0000256" key="2">
    <source>
        <dbReference type="ARBA" id="ARBA00008066"/>
    </source>
</evidence>
<evidence type="ECO:0000256" key="7">
    <source>
        <dbReference type="ARBA" id="ARBA00023136"/>
    </source>
</evidence>
<comment type="similarity">
    <text evidence="2">Belongs to the amino acid/polyamine transporter 2 family.</text>
</comment>
<keyword evidence="7 8" id="KW-0472">Membrane</keyword>
<evidence type="ECO:0000256" key="1">
    <source>
        <dbReference type="ARBA" id="ARBA00004141"/>
    </source>
</evidence>
<feature type="transmembrane region" description="Helical" evidence="8">
    <location>
        <begin position="447"/>
        <end position="465"/>
    </location>
</feature>
<gene>
    <name evidence="10" type="ORF">HINF_LOCUS10286</name>
    <name evidence="11" type="ORF">HINF_LOCUS47021</name>
</gene>
<protein>
    <submittedName>
        <fullName evidence="10">Amino acid transporter family protein</fullName>
    </submittedName>
    <submittedName>
        <fullName evidence="11">Amino_acid transporter family protein</fullName>
    </submittedName>
</protein>
<organism evidence="10">
    <name type="scientific">Hexamita inflata</name>
    <dbReference type="NCBI Taxonomy" id="28002"/>
    <lineage>
        <taxon>Eukaryota</taxon>
        <taxon>Metamonada</taxon>
        <taxon>Diplomonadida</taxon>
        <taxon>Hexamitidae</taxon>
        <taxon>Hexamitinae</taxon>
        <taxon>Hexamita</taxon>
    </lineage>
</organism>
<keyword evidence="6 8" id="KW-1133">Transmembrane helix</keyword>
<reference evidence="10" key="1">
    <citation type="submission" date="2023-06" db="EMBL/GenBank/DDBJ databases">
        <authorList>
            <person name="Kurt Z."/>
        </authorList>
    </citation>
    <scope>NUCLEOTIDE SEQUENCE</scope>
</reference>
<dbReference type="AlphaFoldDB" id="A0AA86NPJ3"/>
<dbReference type="EMBL" id="CAXDID020000210">
    <property type="protein sequence ID" value="CAL6056432.1"/>
    <property type="molecule type" value="Genomic_DNA"/>
</dbReference>
<keyword evidence="4 8" id="KW-0812">Transmembrane</keyword>
<dbReference type="PANTHER" id="PTHR22950:SF458">
    <property type="entry name" value="SODIUM-COUPLED NEUTRAL AMINO ACID TRANSPORTER 11-RELATED"/>
    <property type="match status" value="1"/>
</dbReference>
<evidence type="ECO:0000313" key="11">
    <source>
        <dbReference type="EMBL" id="CAL6056432.1"/>
    </source>
</evidence>
<evidence type="ECO:0000259" key="9">
    <source>
        <dbReference type="Pfam" id="PF01490"/>
    </source>
</evidence>
<feature type="transmembrane region" description="Helical" evidence="8">
    <location>
        <begin position="250"/>
        <end position="274"/>
    </location>
</feature>
<feature type="transmembrane region" description="Helical" evidence="8">
    <location>
        <begin position="339"/>
        <end position="361"/>
    </location>
</feature>
<evidence type="ECO:0000256" key="4">
    <source>
        <dbReference type="ARBA" id="ARBA00022692"/>
    </source>
</evidence>
<feature type="transmembrane region" description="Helical" evidence="8">
    <location>
        <begin position="133"/>
        <end position="150"/>
    </location>
</feature>
<dbReference type="GO" id="GO:0016020">
    <property type="term" value="C:membrane"/>
    <property type="evidence" value="ECO:0007669"/>
    <property type="project" value="UniProtKB-SubCell"/>
</dbReference>
<dbReference type="InterPro" id="IPR013057">
    <property type="entry name" value="AA_transpt_TM"/>
</dbReference>
<feature type="transmembrane region" description="Helical" evidence="8">
    <location>
        <begin position="47"/>
        <end position="67"/>
    </location>
</feature>
<accession>A0AA86NPJ3</accession>
<comment type="subcellular location">
    <subcellularLocation>
        <location evidence="1">Membrane</location>
        <topology evidence="1">Multi-pass membrane protein</topology>
    </subcellularLocation>
</comment>
<feature type="transmembrane region" description="Helical" evidence="8">
    <location>
        <begin position="367"/>
        <end position="386"/>
    </location>
</feature>
<dbReference type="PANTHER" id="PTHR22950">
    <property type="entry name" value="AMINO ACID TRANSPORTER"/>
    <property type="match status" value="1"/>
</dbReference>
<feature type="domain" description="Amino acid transporter transmembrane" evidence="9">
    <location>
        <begin position="17"/>
        <end position="388"/>
    </location>
</feature>
<reference evidence="11 12" key="2">
    <citation type="submission" date="2024-07" db="EMBL/GenBank/DDBJ databases">
        <authorList>
            <person name="Akdeniz Z."/>
        </authorList>
    </citation>
    <scope>NUCLEOTIDE SEQUENCE [LARGE SCALE GENOMIC DNA]</scope>
</reference>
<dbReference type="Pfam" id="PF01490">
    <property type="entry name" value="Aa_trans"/>
    <property type="match status" value="1"/>
</dbReference>
<sequence>MKVKFDQPLQLDMDKKQTAQTTVTLLSQMLGACLLSCSFIIAKLGWVLAVFAFTFSVGYDLFVYNYLVKTSCYTQAQSYRQLTERALSKKLSVVLEISIIISYFSYLTAYIIISSSSITIFIKNVIGYDANKYIVKAILSTCIIFPLCLLKSLQQLSKIAAIAGIAIFTFSISIFVYFFIHVGSKTLCVTKDTQQPITYGLQAFPSVSPFMAFLYFIMYIPLLQGNFTLHNIIPPMVQELTGTPIMRQKIVSVSVVISALLAVLLYITIGILGASMFGKDIKDNILTAFAPCKWLWVDILSLIYAFVTIIAYPLVLYPIKVSITCLCKKDPYTQNGYRFQVLITAICLILNCALAMAFEAIVAICGLFSSLAGIVSYFIIPIWIVVKYPKIKQDNELINTTIADSVKSSTESSVYSEKLEVSTVQVDERVQEKVEVVISNGRKTGGIVAIIFFAFTCGVGVYMNGADVIKAFAT</sequence>
<proteinExistence type="inferred from homology"/>
<evidence type="ECO:0000256" key="5">
    <source>
        <dbReference type="ARBA" id="ARBA00022970"/>
    </source>
</evidence>
<feature type="transmembrane region" description="Helical" evidence="8">
    <location>
        <begin position="210"/>
        <end position="229"/>
    </location>
</feature>
<feature type="transmembrane region" description="Helical" evidence="8">
    <location>
        <begin position="93"/>
        <end position="113"/>
    </location>
</feature>
<evidence type="ECO:0000313" key="10">
    <source>
        <dbReference type="EMBL" id="CAI9922641.1"/>
    </source>
</evidence>
<evidence type="ECO:0000256" key="8">
    <source>
        <dbReference type="SAM" id="Phobius"/>
    </source>
</evidence>
<evidence type="ECO:0000256" key="6">
    <source>
        <dbReference type="ARBA" id="ARBA00022989"/>
    </source>
</evidence>
<comment type="caution">
    <text evidence="10">The sequence shown here is derived from an EMBL/GenBank/DDBJ whole genome shotgun (WGS) entry which is preliminary data.</text>
</comment>
<dbReference type="Proteomes" id="UP001642409">
    <property type="component" value="Unassembled WGS sequence"/>
</dbReference>